<keyword evidence="2" id="KW-0614">Plasmid</keyword>
<geneLocation type="plasmid" evidence="2">
    <name>pMC3</name>
</geneLocation>
<sequence>MGEILDTAEKKLLFFQRQLNYEATDDRVTQHLRESYSASSGGPRRGRPERRGSVQQQHGQ</sequence>
<evidence type="ECO:0000313" key="2">
    <source>
        <dbReference type="EMBL" id="BBJ56342.1"/>
    </source>
</evidence>
<evidence type="ECO:0000256" key="1">
    <source>
        <dbReference type="SAM" id="MobiDB-lite"/>
    </source>
</evidence>
<protein>
    <submittedName>
        <fullName evidence="2">Uncharacterized protein</fullName>
    </submittedName>
</protein>
<gene>
    <name evidence="2" type="ORF">SAVMC3_89710</name>
</gene>
<proteinExistence type="predicted"/>
<dbReference type="EMBL" id="AP019622">
    <property type="protein sequence ID" value="BBJ56342.1"/>
    <property type="molecule type" value="Genomic_DNA"/>
</dbReference>
<feature type="region of interest" description="Disordered" evidence="1">
    <location>
        <begin position="32"/>
        <end position="60"/>
    </location>
</feature>
<name>A0A499VRA2_STRAX</name>
<dbReference type="AlphaFoldDB" id="A0A499VRA2"/>
<reference evidence="2" key="1">
    <citation type="submission" date="2019-04" db="EMBL/GenBank/DDBJ databases">
        <title>Draft genome sequences of Streptomyces avermitilis MC3.</title>
        <authorList>
            <person name="Komaki H."/>
            <person name="Tamura T."/>
            <person name="Hosoyama A."/>
        </authorList>
    </citation>
    <scope>NUCLEOTIDE SEQUENCE</scope>
    <source>
        <strain evidence="2">MC3</strain>
        <plasmid evidence="2">pMC3</plasmid>
    </source>
</reference>
<accession>A0A499VRA2</accession>
<organism evidence="2">
    <name type="scientific">Streptomyces avermitilis</name>
    <dbReference type="NCBI Taxonomy" id="33903"/>
    <lineage>
        <taxon>Bacteria</taxon>
        <taxon>Bacillati</taxon>
        <taxon>Actinomycetota</taxon>
        <taxon>Actinomycetes</taxon>
        <taxon>Kitasatosporales</taxon>
        <taxon>Streptomycetaceae</taxon>
        <taxon>Streptomyces</taxon>
    </lineage>
</organism>